<dbReference type="OrthoDB" id="7051241at2"/>
<dbReference type="PANTHER" id="PTHR47234:SF2">
    <property type="entry name" value="TONB-DEPENDENT RECEPTOR"/>
    <property type="match status" value="1"/>
</dbReference>
<keyword evidence="11" id="KW-0732">Signal</keyword>
<evidence type="ECO:0000256" key="7">
    <source>
        <dbReference type="ARBA" id="ARBA00023237"/>
    </source>
</evidence>
<dbReference type="RefSeq" id="WP_093663709.1">
    <property type="nucleotide sequence ID" value="NZ_FOCF01000001.1"/>
</dbReference>
<dbReference type="AlphaFoldDB" id="A0A1H7YMB2"/>
<evidence type="ECO:0000313" key="15">
    <source>
        <dbReference type="Proteomes" id="UP000199206"/>
    </source>
</evidence>
<dbReference type="InterPro" id="IPR039426">
    <property type="entry name" value="TonB-dep_rcpt-like"/>
</dbReference>
<dbReference type="Proteomes" id="UP000199206">
    <property type="component" value="Unassembled WGS sequence"/>
</dbReference>
<feature type="chain" id="PRO_5011474327" evidence="11">
    <location>
        <begin position="25"/>
        <end position="983"/>
    </location>
</feature>
<evidence type="ECO:0000313" key="14">
    <source>
        <dbReference type="EMBL" id="SEM47071.1"/>
    </source>
</evidence>
<keyword evidence="6 8" id="KW-0472">Membrane</keyword>
<evidence type="ECO:0000256" key="4">
    <source>
        <dbReference type="ARBA" id="ARBA00022692"/>
    </source>
</evidence>
<dbReference type="PROSITE" id="PS52016">
    <property type="entry name" value="TONB_DEPENDENT_REC_3"/>
    <property type="match status" value="1"/>
</dbReference>
<dbReference type="Gene3D" id="2.40.170.20">
    <property type="entry name" value="TonB-dependent receptor, beta-barrel domain"/>
    <property type="match status" value="1"/>
</dbReference>
<protein>
    <submittedName>
        <fullName evidence="14">TonB-dependent Receptor Plug Domain</fullName>
    </submittedName>
</protein>
<evidence type="ECO:0000256" key="2">
    <source>
        <dbReference type="ARBA" id="ARBA00022448"/>
    </source>
</evidence>
<dbReference type="EMBL" id="FOCF01000001">
    <property type="protein sequence ID" value="SEM47071.1"/>
    <property type="molecule type" value="Genomic_DNA"/>
</dbReference>
<feature type="domain" description="TonB-dependent receptor-like beta-barrel" evidence="12">
    <location>
        <begin position="402"/>
        <end position="943"/>
    </location>
</feature>
<organism evidence="14 15">
    <name type="scientific">Sphingomonas gellani</name>
    <dbReference type="NCBI Taxonomy" id="1166340"/>
    <lineage>
        <taxon>Bacteria</taxon>
        <taxon>Pseudomonadati</taxon>
        <taxon>Pseudomonadota</taxon>
        <taxon>Alphaproteobacteria</taxon>
        <taxon>Sphingomonadales</taxon>
        <taxon>Sphingomonadaceae</taxon>
        <taxon>Sphingomonas</taxon>
    </lineage>
</organism>
<dbReference type="Gene3D" id="2.170.130.10">
    <property type="entry name" value="TonB-dependent receptor, plug domain"/>
    <property type="match status" value="1"/>
</dbReference>
<gene>
    <name evidence="14" type="ORF">SAMN05192583_0320</name>
</gene>
<keyword evidence="3 8" id="KW-1134">Transmembrane beta strand</keyword>
<dbReference type="Pfam" id="PF00593">
    <property type="entry name" value="TonB_dep_Rec_b-barrel"/>
    <property type="match status" value="1"/>
</dbReference>
<keyword evidence="5 9" id="KW-0798">TonB box</keyword>
<keyword evidence="7 8" id="KW-0998">Cell outer membrane</keyword>
<dbReference type="InterPro" id="IPR000531">
    <property type="entry name" value="Beta-barrel_TonB"/>
</dbReference>
<evidence type="ECO:0000256" key="10">
    <source>
        <dbReference type="SAM" id="MobiDB-lite"/>
    </source>
</evidence>
<accession>A0A1H7YMB2</accession>
<dbReference type="Pfam" id="PF07715">
    <property type="entry name" value="Plug"/>
    <property type="match status" value="1"/>
</dbReference>
<dbReference type="InterPro" id="IPR012910">
    <property type="entry name" value="Plug_dom"/>
</dbReference>
<comment type="similarity">
    <text evidence="8 9">Belongs to the TonB-dependent receptor family.</text>
</comment>
<evidence type="ECO:0000256" key="9">
    <source>
        <dbReference type="RuleBase" id="RU003357"/>
    </source>
</evidence>
<proteinExistence type="inferred from homology"/>
<comment type="subcellular location">
    <subcellularLocation>
        <location evidence="1 8">Cell outer membrane</location>
        <topology evidence="1 8">Multi-pass membrane protein</topology>
    </subcellularLocation>
</comment>
<name>A0A1H7YMB2_9SPHN</name>
<evidence type="ECO:0000256" key="11">
    <source>
        <dbReference type="SAM" id="SignalP"/>
    </source>
</evidence>
<feature type="compositionally biased region" description="Polar residues" evidence="10">
    <location>
        <begin position="28"/>
        <end position="39"/>
    </location>
</feature>
<evidence type="ECO:0000259" key="13">
    <source>
        <dbReference type="Pfam" id="PF07715"/>
    </source>
</evidence>
<keyword evidence="15" id="KW-1185">Reference proteome</keyword>
<keyword evidence="4 8" id="KW-0812">Transmembrane</keyword>
<dbReference type="STRING" id="1166340.SAMN05192583_0320"/>
<dbReference type="SUPFAM" id="SSF56935">
    <property type="entry name" value="Porins"/>
    <property type="match status" value="1"/>
</dbReference>
<evidence type="ECO:0000256" key="5">
    <source>
        <dbReference type="ARBA" id="ARBA00023077"/>
    </source>
</evidence>
<keyword evidence="2 8" id="KW-0813">Transport</keyword>
<dbReference type="InterPro" id="IPR037066">
    <property type="entry name" value="Plug_dom_sf"/>
</dbReference>
<evidence type="ECO:0000256" key="6">
    <source>
        <dbReference type="ARBA" id="ARBA00023136"/>
    </source>
</evidence>
<evidence type="ECO:0000256" key="3">
    <source>
        <dbReference type="ARBA" id="ARBA00022452"/>
    </source>
</evidence>
<feature type="signal peptide" evidence="11">
    <location>
        <begin position="1"/>
        <end position="24"/>
    </location>
</feature>
<dbReference type="GO" id="GO:0009279">
    <property type="term" value="C:cell outer membrane"/>
    <property type="evidence" value="ECO:0007669"/>
    <property type="project" value="UniProtKB-SubCell"/>
</dbReference>
<feature type="domain" description="TonB-dependent receptor plug" evidence="13">
    <location>
        <begin position="74"/>
        <end position="188"/>
    </location>
</feature>
<dbReference type="InterPro" id="IPR036942">
    <property type="entry name" value="Beta-barrel_TonB_sf"/>
</dbReference>
<evidence type="ECO:0000259" key="12">
    <source>
        <dbReference type="Pfam" id="PF00593"/>
    </source>
</evidence>
<dbReference type="PANTHER" id="PTHR47234">
    <property type="match status" value="1"/>
</dbReference>
<evidence type="ECO:0000256" key="1">
    <source>
        <dbReference type="ARBA" id="ARBA00004571"/>
    </source>
</evidence>
<evidence type="ECO:0000256" key="8">
    <source>
        <dbReference type="PROSITE-ProRule" id="PRU01360"/>
    </source>
</evidence>
<sequence>MNLNRLASATALATTLFLSPAAWAQTASDPQTTAGSQDVGTAPAEASPTQTASDEQDGGGEVVVTGSRIRRTEADSAVPVTVVNDREIQATGLSNVGDILRQLPSVGLGSTRTNTNFLTSGTGISALDLRALGSSRTLTLVNGRRFIGGFAGDSSVDTNNIPTDFVERIDVVTGGNSAVYGSDAVAGVINYVLRDHIDGITVRAQNGVTERGDGTNHMVSVTAGTALGHDDRGNVMVNYTWDKDNGLFSRNRSISAQDCANLICGPASYSTYAAQGRFQLLGGDDLTARAILPGRNSIFTFNPDNSVVNGFPVGYGYNRNNDRYISTPVERQLVSGVANYKVSDSVTAFVEATYSHVKSNASLEPSALGNADIGVDGIGIDNPFIPASVAAAIAAANSDANPDNDVSTIGFRRRSNGIFDRSNRVSRDTWRVATGLKGDLGKFNWDATYVFGHLRDFNSTEDVDITRYANALNAIRVGPGNVVGTDIICRDVAARAQGCIPLNLFGYNTVDPRAASYVQAVVPKSEDIRNTEHVVTASIGGPLASLWAGDVQAVIGGEYRKEKTNDDLDILTNTGQNSGNQVSDLVGSFDVKEVFGELSIPLLRDMSFTRYFGLNGAARYSDYSTIGHVFSWNAGAEWEVLKGLRFRGNYAVANRAPNTSELFSTPSETFAAVADPCDGITASDSSATAVACRRIAPIGAFFAANPNGTFQYSLSDLQSINGFTGGNTALKEETGKTYTLGVTYTPAYIPGLLFTADYYNIKIEDAISTIGRSRSIQQCLLTGAPVYCDNVYRSATTGFVTRVDGQLINTSTYKTSGIDFVLRYNRDLNLLGPDSLALDFRYTHLFHYITQGDPSDEAVDYAGTFGYGFSRDRFNVRATYSLDDVSFSWQTQFLSGGPYTLNFASNDPAVQALNNVKDYWLHNAQLRWDIDKRFSFYVNVDNVLDKKPQYLPGAPFGTPTGLETAADFDLYGRRYTMGVKVAF</sequence>
<reference evidence="15" key="1">
    <citation type="submission" date="2016-10" db="EMBL/GenBank/DDBJ databases">
        <authorList>
            <person name="Varghese N."/>
            <person name="Submissions S."/>
        </authorList>
    </citation>
    <scope>NUCLEOTIDE SEQUENCE [LARGE SCALE GENOMIC DNA]</scope>
    <source>
        <strain evidence="15">S6-262</strain>
    </source>
</reference>
<feature type="region of interest" description="Disordered" evidence="10">
    <location>
        <begin position="28"/>
        <end position="70"/>
    </location>
</feature>
<keyword evidence="14" id="KW-0675">Receptor</keyword>